<gene>
    <name evidence="4" type="ORF">ACFO1S_06175</name>
</gene>
<keyword evidence="3" id="KW-0732">Signal</keyword>
<name>A0ABV8S674_9BACL</name>
<dbReference type="RefSeq" id="WP_204606176.1">
    <property type="nucleotide sequence ID" value="NZ_JBHSED010000007.1"/>
</dbReference>
<organism evidence="4 5">
    <name type="scientific">Cohnella boryungensis</name>
    <dbReference type="NCBI Taxonomy" id="768479"/>
    <lineage>
        <taxon>Bacteria</taxon>
        <taxon>Bacillati</taxon>
        <taxon>Bacillota</taxon>
        <taxon>Bacilli</taxon>
        <taxon>Bacillales</taxon>
        <taxon>Paenibacillaceae</taxon>
        <taxon>Cohnella</taxon>
    </lineage>
</organism>
<keyword evidence="5" id="KW-1185">Reference proteome</keyword>
<dbReference type="SUPFAM" id="SSF49478">
    <property type="entry name" value="Cna protein B-type domain"/>
    <property type="match status" value="1"/>
</dbReference>
<evidence type="ECO:0000313" key="4">
    <source>
        <dbReference type="EMBL" id="MFC4303031.1"/>
    </source>
</evidence>
<protein>
    <submittedName>
        <fullName evidence="4">Carboxypeptidase regulatory-like domain-containing protein</fullName>
    </submittedName>
</protein>
<sequence length="1896" mass="191582">MPFPSSSQFVPVTLGGAPLVDPPKDVSPSETDIVGTAAFPAAYYAYDGTNVYFRLRLNSDPRSRSVFKNFAWGVLFDTDGDASTYEWELVVNGLDNTVDLIRNTSKIPDSLKDQAEGTDGKGTPNLSLTICNFDIARAGETGDGSAIGSSPNYFLDWFIPAATLFQLLGIQASSALRLLFFTATNNNNFNKDFTGAGQTLSTAFSDPLTIDGGDCRAKLSVTQSLGDAAPVVIAGVQTTLRGTFNVANAGRSGASTLFVNAPFSFDKLISFTITQTTTGNAAFNLLTQTLTWNIGNLDAGAAASLQFQAVVLYTSVGTRTVDTKTTTGVDLFTGAALKVAGVATSVNVSAFGGIAGTTLDQITGLPLSGAAIQSVNSTTGATSSATTSASGVYSLADLPAGSYNVSFSFPNYQNASVQTAVASGAVATANVLLSPNPAVVQGTLNSAADGTPISGATVHLTNSLGVLSAQATTDPSGLYSLPGVFPSTYRISFDASGFQSVGQSVTLGAGQTRTLDASLQPNPGIVTGTVVSTAGGPVPGTLLEVLDNRNNVIATTTADANGNYTVSSLAPSLNYRLRISMAGFVTQIIGFKIAAGQTTIVNISLSPLAGILTGVVTDAVSEASLPGASVRILSTEGIVQQTAAAGADGSYTISTLSPGYYSVVFAASGYASATIGASVAAGAATVLNAGLQQLAGALSGVVTRTDGSPVGDAAIRALQNNVIVARVNTGEDGSYMLGNLAPGSYTLSARADGFGGQALGVVVFPAQTTEADFTLIPNPGSLGGRVTASSGNPIAGAAIALQLNLDGGSVALVRVITDNDGTYNLPNVTPLPFVVTVSATGFQNNYASVVIRSGQASTLDFVLNPSPGSLSGTISGTDGSPIAGASVQIRTDVNGIAVASVFADENGSFIVGNLSPETYSVVASADGFQTSSAAADVLPSGNTSVSLLLRPNPGTVLGLVLDAVTSVPIFRAIVTVTDRNNLVAGSALVDAQGNYQIDGLPPGNYSIVVTALNYQSGTFGAVVHPDASSPYNLALQPNPGTILGKVAPAVGGALVQLFNLNNVQISTSVTQNDGSFQFIGAEEGSYYAVASATGYSSRTIGIDVSPGETVSTIIELTPNPGSVAGTVRDTAGNPISGAFVKALNGSETLRGVVQADADGQYVISNLPIGSIQLLASATDFGNSVQGVLLNPGERVNGLDFALSPNPGSISGQVTDAITGLPIGNANVDIRTGDASGLVVASVTGSPFGNFVVDGLQPGTYTVSANADEYAASSTGAIVRSGQSVLGSVALTPSFGRIDGAVSGASGNPVSFSQTEIRILSRDGLLVDTPFVRLDGTFSLGNVSPGTYSVSVSAPGFVTSTLTVNVSPGLSSSADAVLQPEAAIVTGNVRNALNGQGITGVQINVSSVAGLPVETAFTDEKGGFTLTGVPIGNFTISASASRFGTDTAAIVTKPGRISTVELSLTPDPGEAFGFVSDQSSGANLAGAAVRIFDATTNMLIATVLSGNGGEYSFPGLAPGSYTVTCSADGYADELGGFAIFSGEATRYSFALDPLPGRLNGKVKRSDTNGPLQNCQVVVRQYNNFGPQLAAVQTDSKGNFDLGEIASSNYALTASLSGFSTRQDSTVVPPGVTVSIDFLLPPSPGSIAGSVSNGNGQTPLPDTPVTVVDGNGVVVGGGVTDSQGQYQVPSLPSGEQNVVAANPQSPPDIVFLPSPPPPGQPVNLIQRGAQRTIAGTVTDSVNLVPVPGAIVSVLDPSTNTIITTGVTDAEGRFEAEGLGAGPYTLTASSPGYGSAALLSGTGELRLSPAFGTLTGTIRDAAGQPLAQALAEIIEANGAMLVRQIISNAAGRYTLTNLAAGVVTARFSFPGKTTALRSPVILDQQVTVLDVVLLDEEEE</sequence>
<proteinExistence type="inferred from homology"/>
<dbReference type="PANTHER" id="PTHR36108">
    <property type="entry name" value="COLOSSIN-B-RELATED"/>
    <property type="match status" value="1"/>
</dbReference>
<dbReference type="Gene3D" id="2.60.40.1120">
    <property type="entry name" value="Carboxypeptidase-like, regulatory domain"/>
    <property type="match status" value="17"/>
</dbReference>
<comment type="similarity">
    <text evidence="1">Belongs to the serine-aspartate repeat-containing protein (SDr) family.</text>
</comment>
<accession>A0ABV8S674</accession>
<evidence type="ECO:0000313" key="5">
    <source>
        <dbReference type="Proteomes" id="UP001595755"/>
    </source>
</evidence>
<dbReference type="PANTHER" id="PTHR36108:SF13">
    <property type="entry name" value="COLOSSIN-B-RELATED"/>
    <property type="match status" value="1"/>
</dbReference>
<evidence type="ECO:0000256" key="3">
    <source>
        <dbReference type="ARBA" id="ARBA00022729"/>
    </source>
</evidence>
<comment type="caution">
    <text evidence="4">The sequence shown here is derived from an EMBL/GenBank/DDBJ whole genome shotgun (WGS) entry which is preliminary data.</text>
</comment>
<dbReference type="SUPFAM" id="SSF49464">
    <property type="entry name" value="Carboxypeptidase regulatory domain-like"/>
    <property type="match status" value="5"/>
</dbReference>
<reference evidence="5" key="1">
    <citation type="journal article" date="2019" name="Int. J. Syst. Evol. Microbiol.">
        <title>The Global Catalogue of Microorganisms (GCM) 10K type strain sequencing project: providing services to taxonomists for standard genome sequencing and annotation.</title>
        <authorList>
            <consortium name="The Broad Institute Genomics Platform"/>
            <consortium name="The Broad Institute Genome Sequencing Center for Infectious Disease"/>
            <person name="Wu L."/>
            <person name="Ma J."/>
        </authorList>
    </citation>
    <scope>NUCLEOTIDE SEQUENCE [LARGE SCALE GENOMIC DNA]</scope>
    <source>
        <strain evidence="5">CGMCC 4.1641</strain>
    </source>
</reference>
<dbReference type="EMBL" id="JBHSED010000007">
    <property type="protein sequence ID" value="MFC4303031.1"/>
    <property type="molecule type" value="Genomic_DNA"/>
</dbReference>
<dbReference type="Pfam" id="PF13620">
    <property type="entry name" value="CarboxypepD_reg"/>
    <property type="match status" value="17"/>
</dbReference>
<evidence type="ECO:0000256" key="2">
    <source>
        <dbReference type="ARBA" id="ARBA00022525"/>
    </source>
</evidence>
<dbReference type="InterPro" id="IPR008969">
    <property type="entry name" value="CarboxyPept-like_regulatory"/>
</dbReference>
<dbReference type="Proteomes" id="UP001595755">
    <property type="component" value="Unassembled WGS sequence"/>
</dbReference>
<dbReference type="SUPFAM" id="SSF49452">
    <property type="entry name" value="Starch-binding domain-like"/>
    <property type="match status" value="12"/>
</dbReference>
<keyword evidence="2" id="KW-0964">Secreted</keyword>
<evidence type="ECO:0000256" key="1">
    <source>
        <dbReference type="ARBA" id="ARBA00007257"/>
    </source>
</evidence>
<dbReference type="InterPro" id="IPR013784">
    <property type="entry name" value="Carb-bd-like_fold"/>
</dbReference>